<evidence type="ECO:0000256" key="1">
    <source>
        <dbReference type="ARBA" id="ARBA00022561"/>
    </source>
</evidence>
<dbReference type="GeneID" id="80540366"/>
<keyword evidence="5" id="KW-1185">Reference proteome</keyword>
<protein>
    <submittedName>
        <fullName evidence="4">Capsid triplex subunit 2</fullName>
    </submittedName>
</protein>
<reference evidence="4" key="1">
    <citation type="journal article" date="2019" name="Emerg. Infect. Dis.">
        <title>Novel Virus Related to Kaposi's Sarcoma-Associated Herpesvirus from Colobus Monkey.</title>
        <authorList>
            <person name="Dhingra A."/>
            <person name="Ganzenmueller T."/>
            <person name="Hage E."/>
            <person name="Suarez N.M."/>
            <person name="Matz-Rensing K."/>
            <person name="Widmer D."/>
            <person name="Pohlmann S."/>
            <person name="Davison A.J."/>
            <person name="Schulz T.F."/>
            <person name="Kaul A."/>
        </authorList>
    </citation>
    <scope>NUCLEOTIDE SEQUENCE</scope>
    <source>
        <strain evidence="4">Hannover</strain>
    </source>
</reference>
<dbReference type="EMBL" id="MH932584">
    <property type="protein sequence ID" value="QDQ69234.1"/>
    <property type="molecule type" value="Genomic_DNA"/>
</dbReference>
<dbReference type="GO" id="GO:0019028">
    <property type="term" value="C:viral capsid"/>
    <property type="evidence" value="ECO:0007669"/>
    <property type="project" value="UniProtKB-KW"/>
</dbReference>
<keyword evidence="3" id="KW-0946">Virion</keyword>
<dbReference type="HAMAP" id="MF_04019">
    <property type="entry name" value="HSV_TRX2"/>
    <property type="match status" value="1"/>
</dbReference>
<accession>A0A5B8G7W7</accession>
<gene>
    <name evidence="4" type="primary">ORF26</name>
</gene>
<dbReference type="InterPro" id="IPR002690">
    <property type="entry name" value="Herpes_capsid_2"/>
</dbReference>
<evidence type="ECO:0000256" key="3">
    <source>
        <dbReference type="ARBA" id="ARBA00022844"/>
    </source>
</evidence>
<sequence length="305" mass="34008">MALDRSILITLTSRLFADELAALQSKIGSVLPVRDCHRIQSLQALGLGCVCSRETATDYVQVIRYLSKCTLAVLEEVGPDSMRLTRMDPMENFQVKNVYSPFFQWDSHTRLAVLPPVFDRRASTIPLHSNGVDLVFPMVVPEHLGHAILQQILVYHLYSRVAAGSPDGVNMAEVELYTANVSHMGRTYQLDVVGTDPHAALGVLDDISMYMCILSATLPRVCLRLLTSLVRHDRHPLVDVFEGVVPDEVTRIDLDQLNVADDLTRMRVAFSYLQSLSSVFNLGPRLHVYTYSGDTLTASCWYSPA</sequence>
<keyword evidence="1" id="KW-0167">Capsid protein</keyword>
<evidence type="ECO:0000313" key="4">
    <source>
        <dbReference type="EMBL" id="QDQ69234.1"/>
    </source>
</evidence>
<dbReference type="Pfam" id="PF01802">
    <property type="entry name" value="Herpes_V23"/>
    <property type="match status" value="1"/>
</dbReference>
<organism evidence="4 5">
    <name type="scientific">Colobine gammaherpesvirus 1</name>
    <dbReference type="NCBI Taxonomy" id="2597325"/>
    <lineage>
        <taxon>Viruses</taxon>
        <taxon>Duplodnaviria</taxon>
        <taxon>Heunggongvirae</taxon>
        <taxon>Peploviricota</taxon>
        <taxon>Herviviricetes</taxon>
        <taxon>Herpesvirales</taxon>
        <taxon>Orthoherpesviridae</taxon>
        <taxon>Gammaherpesvirinae</taxon>
        <taxon>Rhadinovirus</taxon>
        <taxon>Rhadinovirus colobinegamma1</taxon>
    </lineage>
</organism>
<evidence type="ECO:0000256" key="2">
    <source>
        <dbReference type="ARBA" id="ARBA00022562"/>
    </source>
</evidence>
<keyword evidence="2" id="KW-1048">Host nucleus</keyword>
<dbReference type="RefSeq" id="YP_010801654.1">
    <property type="nucleotide sequence ID" value="NC_076967.1"/>
</dbReference>
<name>A0A5B8G7W7_9GAMA</name>
<dbReference type="GO" id="GO:0005198">
    <property type="term" value="F:structural molecule activity"/>
    <property type="evidence" value="ECO:0007669"/>
    <property type="project" value="InterPro"/>
</dbReference>
<dbReference type="KEGG" id="vg:80540366"/>
<dbReference type="Proteomes" id="UP001147731">
    <property type="component" value="Segment"/>
</dbReference>
<evidence type="ECO:0000313" key="5">
    <source>
        <dbReference type="Proteomes" id="UP001147731"/>
    </source>
</evidence>
<proteinExistence type="inferred from homology"/>